<sequence length="72" mass="8956">MSDAVERIRKFVKRWYTRYLLATELYMVEPWERVVIHVLFVLVFTLFWYFNYSIILNGVLQMRDIKRHAELQ</sequence>
<evidence type="ECO:0000256" key="3">
    <source>
        <dbReference type="ARBA" id="ARBA00022824"/>
    </source>
</evidence>
<evidence type="ECO:0000256" key="4">
    <source>
        <dbReference type="ARBA" id="ARBA00022919"/>
    </source>
</evidence>
<evidence type="ECO:0000313" key="8">
    <source>
        <dbReference type="EMBL" id="KPJ19138.1"/>
    </source>
</evidence>
<dbReference type="GO" id="GO:0005789">
    <property type="term" value="C:endoplasmic reticulum membrane"/>
    <property type="evidence" value="ECO:0007669"/>
    <property type="project" value="UniProtKB-SubCell"/>
</dbReference>
<dbReference type="GO" id="GO:0006665">
    <property type="term" value="P:sphingolipid metabolic process"/>
    <property type="evidence" value="ECO:0007669"/>
    <property type="project" value="UniProtKB-KW"/>
</dbReference>
<keyword evidence="6 7" id="KW-0472">Membrane</keyword>
<evidence type="ECO:0000256" key="2">
    <source>
        <dbReference type="ARBA" id="ARBA00022692"/>
    </source>
</evidence>
<dbReference type="EMBL" id="KQ459946">
    <property type="protein sequence ID" value="KPJ19138.1"/>
    <property type="molecule type" value="Genomic_DNA"/>
</dbReference>
<evidence type="ECO:0008006" key="10">
    <source>
        <dbReference type="Google" id="ProtNLM"/>
    </source>
</evidence>
<keyword evidence="4" id="KW-0746">Sphingolipid metabolism</keyword>
<dbReference type="AlphaFoldDB" id="A0A0N1PI12"/>
<evidence type="ECO:0000256" key="1">
    <source>
        <dbReference type="ARBA" id="ARBA00004477"/>
    </source>
</evidence>
<keyword evidence="5 7" id="KW-1133">Transmembrane helix</keyword>
<protein>
    <recommendedName>
        <fullName evidence="10">Serine palmitoyltransferase small subunit B</fullName>
    </recommendedName>
</protein>
<evidence type="ECO:0000256" key="5">
    <source>
        <dbReference type="ARBA" id="ARBA00022989"/>
    </source>
</evidence>
<dbReference type="Pfam" id="PF11779">
    <property type="entry name" value="SPT_ssu-like"/>
    <property type="match status" value="1"/>
</dbReference>
<accession>A0A0N1PI12</accession>
<evidence type="ECO:0000313" key="9">
    <source>
        <dbReference type="Proteomes" id="UP000053240"/>
    </source>
</evidence>
<reference evidence="8 9" key="1">
    <citation type="journal article" date="2015" name="Nat. Commun.">
        <title>Outbred genome sequencing and CRISPR/Cas9 gene editing in butterflies.</title>
        <authorList>
            <person name="Li X."/>
            <person name="Fan D."/>
            <person name="Zhang W."/>
            <person name="Liu G."/>
            <person name="Zhang L."/>
            <person name="Zhao L."/>
            <person name="Fang X."/>
            <person name="Chen L."/>
            <person name="Dong Y."/>
            <person name="Chen Y."/>
            <person name="Ding Y."/>
            <person name="Zhao R."/>
            <person name="Feng M."/>
            <person name="Zhu Y."/>
            <person name="Feng Y."/>
            <person name="Jiang X."/>
            <person name="Zhu D."/>
            <person name="Xiang H."/>
            <person name="Feng X."/>
            <person name="Li S."/>
            <person name="Wang J."/>
            <person name="Zhang G."/>
            <person name="Kronforst M.R."/>
            <person name="Wang W."/>
        </authorList>
    </citation>
    <scope>NUCLEOTIDE SEQUENCE [LARGE SCALE GENOMIC DNA]</scope>
    <source>
        <strain evidence="8">Ya'a_city_454_Pm</strain>
        <tissue evidence="8">Whole body</tissue>
    </source>
</reference>
<name>A0A0N1PI12_PAPMA</name>
<keyword evidence="3" id="KW-0256">Endoplasmic reticulum</keyword>
<dbReference type="FunCoup" id="A0A0N1PI12">
    <property type="interactions" value="10"/>
</dbReference>
<keyword evidence="2 7" id="KW-0812">Transmembrane</keyword>
<dbReference type="InterPro" id="IPR024512">
    <property type="entry name" value="Ser_palmitoyltrfase_ssu-like"/>
</dbReference>
<feature type="transmembrane region" description="Helical" evidence="7">
    <location>
        <begin position="34"/>
        <end position="60"/>
    </location>
</feature>
<evidence type="ECO:0000256" key="7">
    <source>
        <dbReference type="SAM" id="Phobius"/>
    </source>
</evidence>
<keyword evidence="4" id="KW-0443">Lipid metabolism</keyword>
<comment type="subcellular location">
    <subcellularLocation>
        <location evidence="1">Endoplasmic reticulum membrane</location>
        <topology evidence="1">Multi-pass membrane protein</topology>
    </subcellularLocation>
</comment>
<proteinExistence type="predicted"/>
<gene>
    <name evidence="8" type="ORF">RR48_01587</name>
</gene>
<evidence type="ECO:0000256" key="6">
    <source>
        <dbReference type="ARBA" id="ARBA00023136"/>
    </source>
</evidence>
<dbReference type="InParanoid" id="A0A0N1PI12"/>
<dbReference type="Proteomes" id="UP000053240">
    <property type="component" value="Unassembled WGS sequence"/>
</dbReference>
<organism evidence="8 9">
    <name type="scientific">Papilio machaon</name>
    <name type="common">Old World swallowtail butterfly</name>
    <dbReference type="NCBI Taxonomy" id="76193"/>
    <lineage>
        <taxon>Eukaryota</taxon>
        <taxon>Metazoa</taxon>
        <taxon>Ecdysozoa</taxon>
        <taxon>Arthropoda</taxon>
        <taxon>Hexapoda</taxon>
        <taxon>Insecta</taxon>
        <taxon>Pterygota</taxon>
        <taxon>Neoptera</taxon>
        <taxon>Endopterygota</taxon>
        <taxon>Lepidoptera</taxon>
        <taxon>Glossata</taxon>
        <taxon>Ditrysia</taxon>
        <taxon>Papilionoidea</taxon>
        <taxon>Papilionidae</taxon>
        <taxon>Papilioninae</taxon>
        <taxon>Papilio</taxon>
    </lineage>
</organism>
<keyword evidence="9" id="KW-1185">Reference proteome</keyword>